<dbReference type="Gene3D" id="1.20.1390.10">
    <property type="entry name" value="PWI domain"/>
    <property type="match status" value="1"/>
</dbReference>
<dbReference type="SMART" id="SM00311">
    <property type="entry name" value="PWI"/>
    <property type="match status" value="1"/>
</dbReference>
<proteinExistence type="predicted"/>
<gene>
    <name evidence="3" type="ORF">DEA37_0000662</name>
</gene>
<dbReference type="Proteomes" id="UP000324629">
    <property type="component" value="Unassembled WGS sequence"/>
</dbReference>
<dbReference type="InterPro" id="IPR052768">
    <property type="entry name" value="RBM25"/>
</dbReference>
<accession>A0A5J4P2M7</accession>
<dbReference type="PANTHER" id="PTHR18806:SF4">
    <property type="entry name" value="RNA-BINDING PROTEIN 25"/>
    <property type="match status" value="1"/>
</dbReference>
<dbReference type="InterPro" id="IPR029058">
    <property type="entry name" value="AB_hydrolase_fold"/>
</dbReference>
<feature type="region of interest" description="Disordered" evidence="1">
    <location>
        <begin position="1"/>
        <end position="108"/>
    </location>
</feature>
<evidence type="ECO:0000259" key="2">
    <source>
        <dbReference type="PROSITE" id="PS51025"/>
    </source>
</evidence>
<feature type="compositionally biased region" description="Basic and acidic residues" evidence="1">
    <location>
        <begin position="262"/>
        <end position="285"/>
    </location>
</feature>
<dbReference type="GO" id="GO:0003729">
    <property type="term" value="F:mRNA binding"/>
    <property type="evidence" value="ECO:0007669"/>
    <property type="project" value="TreeGrafter"/>
</dbReference>
<sequence>MFTYLVSTPLRLSRSKGVDRSPESNVPLEFKNPTVQKEDQNDSSHRRTKPRDNERSSSGLQLYAAYVENDRREREYRKDKIRGGRSRSRSGEHKRSRGKSQVVDEEEEAIRKKLERKLREKEESYQKRLKQWETRERKKANEYEHEREHEIKRQRELQIEAQRLKEFFEDYDDMVEDPKYYRGSALHQRLKDRELEEAADERDRQKEMEQIEVARRKLIEEKDPNAESIIFQMEQKMQEHLRKRLNIEGTEPTGGSDSGNEDAERPLEAAGREEQHAPSDVQKEEEAPESAHTSPQSPCDSRDIPVSGPSLFQSAEFASAPTDEASVNLPKDGSSTFLFAMTPAEPVVRKKAAAFTEDEPEEKSKKHTPSWLPPSAFSATTTGESNSTAQPNGIDSMSAAAMVATLTSEERNALIKKIIKGIPTAKRDIFSYPIDWDMIDATFINTRIKPWVDKKIISYIGEAEATLSNFICDQLLRHSPPERILADIAMGALRESSGLGVELLPGARLTDLEYADDIVLLSPSAEDMQTMLNKVWASWQHLSPHTTMNPHNANNSILHRPSRSINRVALSAAYSRVDRRKHATADPSPTVLSNLALRPLPNPNSGDFSAGPTADIINQNSMVYARHEPPYSRLLCEIPENYNFRFWEHIELFPEGKNGPRITGFLIFNDDPARRSTCPTILVLHGNAGNVGHRLPMCRLLADNVQCNIMLIDYRGFGRSSGTPSESGLYSDAHAGLRYLLSRPDIAADKIFLFGRSIGGAVAIQLATNSADVPLCGVIIENSFTSLPEAAQHIFGASFGSLLRYILPSWAFINKYPSLERLQSCGLACQEIRAPKFLFLSGDADDLIPPKMMKSLANAYRRSVCRETLSPSFPEPTSPSDFLKNGVDGLVTFCGGRHNDTWLCSNWGDVICHFIRQSCGFHPIPS</sequence>
<dbReference type="PANTHER" id="PTHR18806">
    <property type="entry name" value="RBM25 PROTEIN"/>
    <property type="match status" value="1"/>
</dbReference>
<feature type="region of interest" description="Disordered" evidence="1">
    <location>
        <begin position="352"/>
        <end position="393"/>
    </location>
</feature>
<dbReference type="PROSITE" id="PS51025">
    <property type="entry name" value="PWI"/>
    <property type="match status" value="1"/>
</dbReference>
<name>A0A5J4P2M7_9TREM</name>
<dbReference type="GO" id="GO:0000381">
    <property type="term" value="P:regulation of alternative mRNA splicing, via spliceosome"/>
    <property type="evidence" value="ECO:0007669"/>
    <property type="project" value="TreeGrafter"/>
</dbReference>
<dbReference type="InterPro" id="IPR002483">
    <property type="entry name" value="PWI_dom"/>
</dbReference>
<dbReference type="InterPro" id="IPR022742">
    <property type="entry name" value="Hydrolase_4"/>
</dbReference>
<dbReference type="GO" id="GO:0005681">
    <property type="term" value="C:spliceosomal complex"/>
    <property type="evidence" value="ECO:0007669"/>
    <property type="project" value="TreeGrafter"/>
</dbReference>
<dbReference type="AlphaFoldDB" id="A0A5J4P2M7"/>
<evidence type="ECO:0000313" key="3">
    <source>
        <dbReference type="EMBL" id="KAA3681949.1"/>
    </source>
</evidence>
<protein>
    <recommendedName>
        <fullName evidence="2">PWI domain-containing protein</fullName>
    </recommendedName>
</protein>
<feature type="region of interest" description="Disordered" evidence="1">
    <location>
        <begin position="248"/>
        <end position="309"/>
    </location>
</feature>
<evidence type="ECO:0000256" key="1">
    <source>
        <dbReference type="SAM" id="MobiDB-lite"/>
    </source>
</evidence>
<comment type="caution">
    <text evidence="3">The sequence shown here is derived from an EMBL/GenBank/DDBJ whole genome shotgun (WGS) entry which is preliminary data.</text>
</comment>
<feature type="compositionally biased region" description="Basic residues" evidence="1">
    <location>
        <begin position="83"/>
        <end position="98"/>
    </location>
</feature>
<feature type="compositionally biased region" description="Basic and acidic residues" evidence="1">
    <location>
        <begin position="36"/>
        <end position="55"/>
    </location>
</feature>
<dbReference type="Pfam" id="PF12146">
    <property type="entry name" value="Hydrolase_4"/>
    <property type="match status" value="1"/>
</dbReference>
<organism evidence="3 4">
    <name type="scientific">Paragonimus westermani</name>
    <dbReference type="NCBI Taxonomy" id="34504"/>
    <lineage>
        <taxon>Eukaryota</taxon>
        <taxon>Metazoa</taxon>
        <taxon>Spiralia</taxon>
        <taxon>Lophotrochozoa</taxon>
        <taxon>Platyhelminthes</taxon>
        <taxon>Trematoda</taxon>
        <taxon>Digenea</taxon>
        <taxon>Plagiorchiida</taxon>
        <taxon>Troglotremata</taxon>
        <taxon>Troglotrematidae</taxon>
        <taxon>Paragonimus</taxon>
    </lineage>
</organism>
<evidence type="ECO:0000313" key="4">
    <source>
        <dbReference type="Proteomes" id="UP000324629"/>
    </source>
</evidence>
<feature type="domain" description="PWI" evidence="2">
    <location>
        <begin position="427"/>
        <end position="529"/>
    </location>
</feature>
<keyword evidence="4" id="KW-1185">Reference proteome</keyword>
<dbReference type="Gene3D" id="3.40.50.1820">
    <property type="entry name" value="alpha/beta hydrolase"/>
    <property type="match status" value="1"/>
</dbReference>
<dbReference type="EMBL" id="QNGE01000096">
    <property type="protein sequence ID" value="KAA3681949.1"/>
    <property type="molecule type" value="Genomic_DNA"/>
</dbReference>
<dbReference type="SUPFAM" id="SSF53474">
    <property type="entry name" value="alpha/beta-Hydrolases"/>
    <property type="match status" value="1"/>
</dbReference>
<reference evidence="3 4" key="1">
    <citation type="journal article" date="2019" name="Gigascience">
        <title>Whole-genome sequence of the oriental lung fluke Paragonimus westermani.</title>
        <authorList>
            <person name="Oey H."/>
            <person name="Zakrzewski M."/>
            <person name="Narain K."/>
            <person name="Devi K.R."/>
            <person name="Agatsuma T."/>
            <person name="Nawaratna S."/>
            <person name="Gobert G.N."/>
            <person name="Jones M.K."/>
            <person name="Ragan M.A."/>
            <person name="McManus D.P."/>
            <person name="Krause L."/>
        </authorList>
    </citation>
    <scope>NUCLEOTIDE SEQUENCE [LARGE SCALE GENOMIC DNA]</scope>
    <source>
        <strain evidence="3 4">IND2009</strain>
    </source>
</reference>
<feature type="compositionally biased region" description="Polar residues" evidence="1">
    <location>
        <begin position="377"/>
        <end position="393"/>
    </location>
</feature>
<feature type="compositionally biased region" description="Basic and acidic residues" evidence="1">
    <location>
        <begin position="68"/>
        <end position="82"/>
    </location>
</feature>